<evidence type="ECO:0000313" key="11">
    <source>
        <dbReference type="Proteomes" id="UP000813444"/>
    </source>
</evidence>
<evidence type="ECO:0000256" key="6">
    <source>
        <dbReference type="ARBA" id="ARBA00023015"/>
    </source>
</evidence>
<comment type="similarity">
    <text evidence="3">Belongs to the WHI5/NRM1 family.</text>
</comment>
<keyword evidence="4" id="KW-0963">Cytoplasm</keyword>
<dbReference type="AlphaFoldDB" id="A0A8K0WX55"/>
<comment type="subcellular location">
    <subcellularLocation>
        <location evidence="2">Cytoplasm</location>
    </subcellularLocation>
    <subcellularLocation>
        <location evidence="1">Nucleus</location>
    </subcellularLocation>
</comment>
<name>A0A8K0WX55_9HYPO</name>
<keyword evidence="6" id="KW-0805">Transcription regulation</keyword>
<feature type="compositionally biased region" description="Basic and acidic residues" evidence="9">
    <location>
        <begin position="135"/>
        <end position="145"/>
    </location>
</feature>
<dbReference type="InterPro" id="IPR013734">
    <property type="entry name" value="TF_Nrm1/Whi5"/>
</dbReference>
<dbReference type="OrthoDB" id="5345625at2759"/>
<feature type="compositionally biased region" description="Low complexity" evidence="9">
    <location>
        <begin position="228"/>
        <end position="240"/>
    </location>
</feature>
<evidence type="ECO:0000256" key="9">
    <source>
        <dbReference type="SAM" id="MobiDB-lite"/>
    </source>
</evidence>
<protein>
    <recommendedName>
        <fullName evidence="12">Cyclin-dependent kinase</fullName>
    </recommendedName>
</protein>
<keyword evidence="7" id="KW-0804">Transcription</keyword>
<feature type="region of interest" description="Disordered" evidence="9">
    <location>
        <begin position="52"/>
        <end position="251"/>
    </location>
</feature>
<evidence type="ECO:0000256" key="2">
    <source>
        <dbReference type="ARBA" id="ARBA00004496"/>
    </source>
</evidence>
<evidence type="ECO:0000256" key="7">
    <source>
        <dbReference type="ARBA" id="ARBA00023163"/>
    </source>
</evidence>
<keyword evidence="5" id="KW-0678">Repressor</keyword>
<dbReference type="GO" id="GO:0005737">
    <property type="term" value="C:cytoplasm"/>
    <property type="evidence" value="ECO:0007669"/>
    <property type="project" value="UniProtKB-SubCell"/>
</dbReference>
<dbReference type="GO" id="GO:0005634">
    <property type="term" value="C:nucleus"/>
    <property type="evidence" value="ECO:0007669"/>
    <property type="project" value="UniProtKB-SubCell"/>
</dbReference>
<evidence type="ECO:0000256" key="5">
    <source>
        <dbReference type="ARBA" id="ARBA00022491"/>
    </source>
</evidence>
<feature type="region of interest" description="Disordered" evidence="9">
    <location>
        <begin position="1"/>
        <end position="27"/>
    </location>
</feature>
<dbReference type="EMBL" id="JAGPNK010000001">
    <property type="protein sequence ID" value="KAH7329368.1"/>
    <property type="molecule type" value="Genomic_DNA"/>
</dbReference>
<keyword evidence="11" id="KW-1185">Reference proteome</keyword>
<sequence length="251" mass="26573">MDSTSPTKRRALAPLDANAMSSPKTDLKATAAAAASYTTSTSPAAATILPLAKSSPLRDAEGRKRHALAETSDASPAAKKTCRERDEDSRSRSHSPDTSSVFDTSAGDASWATTATEPDNMAEPVAPVITRPRALTREEAREKAQILRLRLGLASYKVRTGQTSVPLADLQMKPLPPRAAPRRNTLMGQQVRLPPPVERPAEASPEKSATAAESPSPRRKSAEELPASQSSTSSSSSSSDSTDRKPAEETS</sequence>
<organism evidence="10 11">
    <name type="scientific">Stachybotrys elegans</name>
    <dbReference type="NCBI Taxonomy" id="80388"/>
    <lineage>
        <taxon>Eukaryota</taxon>
        <taxon>Fungi</taxon>
        <taxon>Dikarya</taxon>
        <taxon>Ascomycota</taxon>
        <taxon>Pezizomycotina</taxon>
        <taxon>Sordariomycetes</taxon>
        <taxon>Hypocreomycetidae</taxon>
        <taxon>Hypocreales</taxon>
        <taxon>Stachybotryaceae</taxon>
        <taxon>Stachybotrys</taxon>
    </lineage>
</organism>
<evidence type="ECO:0000256" key="8">
    <source>
        <dbReference type="ARBA" id="ARBA00023242"/>
    </source>
</evidence>
<keyword evidence="8" id="KW-0539">Nucleus</keyword>
<feature type="compositionally biased region" description="Basic and acidic residues" evidence="9">
    <location>
        <begin position="241"/>
        <end position="251"/>
    </location>
</feature>
<accession>A0A8K0WX55</accession>
<reference evidence="10" key="1">
    <citation type="journal article" date="2021" name="Nat. Commun.">
        <title>Genetic determinants of endophytism in the Arabidopsis root mycobiome.</title>
        <authorList>
            <person name="Mesny F."/>
            <person name="Miyauchi S."/>
            <person name="Thiergart T."/>
            <person name="Pickel B."/>
            <person name="Atanasova L."/>
            <person name="Karlsson M."/>
            <person name="Huettel B."/>
            <person name="Barry K.W."/>
            <person name="Haridas S."/>
            <person name="Chen C."/>
            <person name="Bauer D."/>
            <person name="Andreopoulos W."/>
            <person name="Pangilinan J."/>
            <person name="LaButti K."/>
            <person name="Riley R."/>
            <person name="Lipzen A."/>
            <person name="Clum A."/>
            <person name="Drula E."/>
            <person name="Henrissat B."/>
            <person name="Kohler A."/>
            <person name="Grigoriev I.V."/>
            <person name="Martin F.M."/>
            <person name="Hacquard S."/>
        </authorList>
    </citation>
    <scope>NUCLEOTIDE SEQUENCE</scope>
    <source>
        <strain evidence="10">MPI-CAGE-CH-0235</strain>
    </source>
</reference>
<evidence type="ECO:0000256" key="3">
    <source>
        <dbReference type="ARBA" id="ARBA00006922"/>
    </source>
</evidence>
<proteinExistence type="inferred from homology"/>
<evidence type="ECO:0000313" key="10">
    <source>
        <dbReference type="EMBL" id="KAH7329368.1"/>
    </source>
</evidence>
<comment type="caution">
    <text evidence="10">The sequence shown here is derived from an EMBL/GenBank/DDBJ whole genome shotgun (WGS) entry which is preliminary data.</text>
</comment>
<evidence type="ECO:0000256" key="4">
    <source>
        <dbReference type="ARBA" id="ARBA00022490"/>
    </source>
</evidence>
<dbReference type="Proteomes" id="UP000813444">
    <property type="component" value="Unassembled WGS sequence"/>
</dbReference>
<feature type="compositionally biased region" description="Basic and acidic residues" evidence="9">
    <location>
        <begin position="81"/>
        <end position="95"/>
    </location>
</feature>
<evidence type="ECO:0008006" key="12">
    <source>
        <dbReference type="Google" id="ProtNLM"/>
    </source>
</evidence>
<dbReference type="Pfam" id="PF08528">
    <property type="entry name" value="Whi5"/>
    <property type="match status" value="1"/>
</dbReference>
<gene>
    <name evidence="10" type="ORF">B0I35DRAFT_473981</name>
</gene>
<evidence type="ECO:0000256" key="1">
    <source>
        <dbReference type="ARBA" id="ARBA00004123"/>
    </source>
</evidence>